<reference evidence="1 2" key="1">
    <citation type="submission" date="2024-09" db="EMBL/GenBank/DDBJ databases">
        <title>Chromosome-scale assembly of Riccia sorocarpa.</title>
        <authorList>
            <person name="Paukszto L."/>
        </authorList>
    </citation>
    <scope>NUCLEOTIDE SEQUENCE [LARGE SCALE GENOMIC DNA]</scope>
    <source>
        <strain evidence="1">LP-2024</strain>
        <tissue evidence="1">Aerial parts of the thallus</tissue>
    </source>
</reference>
<proteinExistence type="predicted"/>
<evidence type="ECO:0000313" key="2">
    <source>
        <dbReference type="Proteomes" id="UP001633002"/>
    </source>
</evidence>
<dbReference type="AlphaFoldDB" id="A0ABD3HZ11"/>
<evidence type="ECO:0000313" key="1">
    <source>
        <dbReference type="EMBL" id="KAL3696693.1"/>
    </source>
</evidence>
<accession>A0ABD3HZ11</accession>
<name>A0ABD3HZ11_9MARC</name>
<gene>
    <name evidence="1" type="ORF">R1sor_010769</name>
</gene>
<keyword evidence="2" id="KW-1185">Reference proteome</keyword>
<dbReference type="EMBL" id="JBJQOH010000002">
    <property type="protein sequence ID" value="KAL3696693.1"/>
    <property type="molecule type" value="Genomic_DNA"/>
</dbReference>
<organism evidence="1 2">
    <name type="scientific">Riccia sorocarpa</name>
    <dbReference type="NCBI Taxonomy" id="122646"/>
    <lineage>
        <taxon>Eukaryota</taxon>
        <taxon>Viridiplantae</taxon>
        <taxon>Streptophyta</taxon>
        <taxon>Embryophyta</taxon>
        <taxon>Marchantiophyta</taxon>
        <taxon>Marchantiopsida</taxon>
        <taxon>Marchantiidae</taxon>
        <taxon>Marchantiales</taxon>
        <taxon>Ricciaceae</taxon>
        <taxon>Riccia</taxon>
    </lineage>
</organism>
<dbReference type="Proteomes" id="UP001633002">
    <property type="component" value="Unassembled WGS sequence"/>
</dbReference>
<comment type="caution">
    <text evidence="1">The sequence shown here is derived from an EMBL/GenBank/DDBJ whole genome shotgun (WGS) entry which is preliminary data.</text>
</comment>
<sequence length="151" mass="16540">MSISNSSLDGSAVASMARVDKIISNQDILITLCAEFESELFGVKSVLTEESRQKKKWLQSRLNELRAYIYGTIEMATDLKAVMNGTGNPLPPTERPLEDLESAGSEYDNILIPGDSDEYFNAPNERVVWDPITVCNGGESNGAFSEVTSLD</sequence>
<protein>
    <submittedName>
        <fullName evidence="1">Uncharacterized protein</fullName>
    </submittedName>
</protein>